<sequence length="133" mass="14889">MLSEIPDNISLLSSLEALELIGIGIRSLPETIKYLPRLYQLYVDYCEMLQSIPTLSLNLVDFTVLDCESLETVLSSMDEPYDKPNPRTVILRNCKELDPHSYHTVLNNAIAGIELGATGEDNTIQYMLPDMPG</sequence>
<dbReference type="EMBL" id="LXQA010173876">
    <property type="protein sequence ID" value="MCI29632.1"/>
    <property type="molecule type" value="Genomic_DNA"/>
</dbReference>
<dbReference type="InterPro" id="IPR032675">
    <property type="entry name" value="LRR_dom_sf"/>
</dbReference>
<reference evidence="1 2" key="1">
    <citation type="journal article" date="2018" name="Front. Plant Sci.">
        <title>Red Clover (Trifolium pratense) and Zigzag Clover (T. medium) - A Picture of Genomic Similarities and Differences.</title>
        <authorList>
            <person name="Dluhosova J."/>
            <person name="Istvanek J."/>
            <person name="Nedelnik J."/>
            <person name="Repkova J."/>
        </authorList>
    </citation>
    <scope>NUCLEOTIDE SEQUENCE [LARGE SCALE GENOMIC DNA]</scope>
    <source>
        <strain evidence="2">cv. 10/8</strain>
        <tissue evidence="1">Leaf</tissue>
    </source>
</reference>
<evidence type="ECO:0000313" key="2">
    <source>
        <dbReference type="Proteomes" id="UP000265520"/>
    </source>
</evidence>
<dbReference type="Proteomes" id="UP000265520">
    <property type="component" value="Unassembled WGS sequence"/>
</dbReference>
<accession>A0A392R0L5</accession>
<name>A0A392R0L5_9FABA</name>
<dbReference type="SUPFAM" id="SSF52058">
    <property type="entry name" value="L domain-like"/>
    <property type="match status" value="1"/>
</dbReference>
<organism evidence="1 2">
    <name type="scientific">Trifolium medium</name>
    <dbReference type="NCBI Taxonomy" id="97028"/>
    <lineage>
        <taxon>Eukaryota</taxon>
        <taxon>Viridiplantae</taxon>
        <taxon>Streptophyta</taxon>
        <taxon>Embryophyta</taxon>
        <taxon>Tracheophyta</taxon>
        <taxon>Spermatophyta</taxon>
        <taxon>Magnoliopsida</taxon>
        <taxon>eudicotyledons</taxon>
        <taxon>Gunneridae</taxon>
        <taxon>Pentapetalae</taxon>
        <taxon>rosids</taxon>
        <taxon>fabids</taxon>
        <taxon>Fabales</taxon>
        <taxon>Fabaceae</taxon>
        <taxon>Papilionoideae</taxon>
        <taxon>50 kb inversion clade</taxon>
        <taxon>NPAAA clade</taxon>
        <taxon>Hologalegina</taxon>
        <taxon>IRL clade</taxon>
        <taxon>Trifolieae</taxon>
        <taxon>Trifolium</taxon>
    </lineage>
</organism>
<evidence type="ECO:0000313" key="1">
    <source>
        <dbReference type="EMBL" id="MCI29632.1"/>
    </source>
</evidence>
<proteinExistence type="predicted"/>
<keyword evidence="2" id="KW-1185">Reference proteome</keyword>
<protein>
    <submittedName>
        <fullName evidence="1">TIR-NBS-LRR resistance protein</fullName>
    </submittedName>
</protein>
<dbReference type="Gene3D" id="3.80.10.10">
    <property type="entry name" value="Ribonuclease Inhibitor"/>
    <property type="match status" value="1"/>
</dbReference>
<dbReference type="AlphaFoldDB" id="A0A392R0L5"/>
<feature type="non-terminal residue" evidence="1">
    <location>
        <position position="133"/>
    </location>
</feature>
<comment type="caution">
    <text evidence="1">The sequence shown here is derived from an EMBL/GenBank/DDBJ whole genome shotgun (WGS) entry which is preliminary data.</text>
</comment>